<comment type="caution">
    <text evidence="1">The sequence shown here is derived from an EMBL/GenBank/DDBJ whole genome shotgun (WGS) entry which is preliminary data.</text>
</comment>
<accession>A0ABQ4A387</accession>
<dbReference type="EMBL" id="BOMN01000113">
    <property type="protein sequence ID" value="GIE24817.1"/>
    <property type="molecule type" value="Genomic_DNA"/>
</dbReference>
<sequence>MASGSEQALDMIFGNFVIDPELASRKDSITKYAILARIRESYEAARIEAPYWKSRAEVHVGRHVTSRVDFAIGNGKIVQLTQGWSFQRATVEDLSTQIKAWAYAIGRLRNAEESRVISPDGKVSTIEAGVEVEAVIAKPTNPTQVEVFEEASQVFDELQIKVRDFDDAAKVGQRAAELLRN</sequence>
<keyword evidence="2" id="KW-1185">Reference proteome</keyword>
<gene>
    <name evidence="1" type="ORF">Ahu01nite_079190</name>
</gene>
<evidence type="ECO:0000313" key="1">
    <source>
        <dbReference type="EMBL" id="GIE24817.1"/>
    </source>
</evidence>
<proteinExistence type="predicted"/>
<name>A0ABQ4A387_9ACTN</name>
<reference evidence="1 2" key="1">
    <citation type="submission" date="2021-01" db="EMBL/GenBank/DDBJ databases">
        <title>Whole genome shotgun sequence of Actinoplanes humidus NBRC 14915.</title>
        <authorList>
            <person name="Komaki H."/>
            <person name="Tamura T."/>
        </authorList>
    </citation>
    <scope>NUCLEOTIDE SEQUENCE [LARGE SCALE GENOMIC DNA]</scope>
    <source>
        <strain evidence="1 2">NBRC 14915</strain>
    </source>
</reference>
<protein>
    <submittedName>
        <fullName evidence="1">Uncharacterized protein</fullName>
    </submittedName>
</protein>
<dbReference type="Proteomes" id="UP000603200">
    <property type="component" value="Unassembled WGS sequence"/>
</dbReference>
<organism evidence="1 2">
    <name type="scientific">Winogradskya humida</name>
    <dbReference type="NCBI Taxonomy" id="113566"/>
    <lineage>
        <taxon>Bacteria</taxon>
        <taxon>Bacillati</taxon>
        <taxon>Actinomycetota</taxon>
        <taxon>Actinomycetes</taxon>
        <taxon>Micromonosporales</taxon>
        <taxon>Micromonosporaceae</taxon>
        <taxon>Winogradskya</taxon>
    </lineage>
</organism>
<evidence type="ECO:0000313" key="2">
    <source>
        <dbReference type="Proteomes" id="UP000603200"/>
    </source>
</evidence>